<dbReference type="WBParaSite" id="nRc.2.0.1.t45600-RA">
    <property type="protein sequence ID" value="nRc.2.0.1.t45600-RA"/>
    <property type="gene ID" value="nRc.2.0.1.g45600"/>
</dbReference>
<name>A0A915L780_ROMCU</name>
<protein>
    <submittedName>
        <fullName evidence="2">Uncharacterized protein</fullName>
    </submittedName>
</protein>
<organism evidence="1 2">
    <name type="scientific">Romanomermis culicivorax</name>
    <name type="common">Nematode worm</name>
    <dbReference type="NCBI Taxonomy" id="13658"/>
    <lineage>
        <taxon>Eukaryota</taxon>
        <taxon>Metazoa</taxon>
        <taxon>Ecdysozoa</taxon>
        <taxon>Nematoda</taxon>
        <taxon>Enoplea</taxon>
        <taxon>Dorylaimia</taxon>
        <taxon>Mermithida</taxon>
        <taxon>Mermithoidea</taxon>
        <taxon>Mermithidae</taxon>
        <taxon>Romanomermis</taxon>
    </lineage>
</organism>
<dbReference type="AlphaFoldDB" id="A0A915L780"/>
<keyword evidence="1" id="KW-1185">Reference proteome</keyword>
<sequence>MERDDELFHYFGKVESRHTQVEVKTTRGARRNYPMSSLGASLGLYKSKEPFILAFFDGTEPIANSLKRLA</sequence>
<dbReference type="Proteomes" id="UP000887565">
    <property type="component" value="Unplaced"/>
</dbReference>
<proteinExistence type="predicted"/>
<reference evidence="2" key="1">
    <citation type="submission" date="2022-11" db="UniProtKB">
        <authorList>
            <consortium name="WormBaseParasite"/>
        </authorList>
    </citation>
    <scope>IDENTIFICATION</scope>
</reference>
<evidence type="ECO:0000313" key="1">
    <source>
        <dbReference type="Proteomes" id="UP000887565"/>
    </source>
</evidence>
<evidence type="ECO:0000313" key="2">
    <source>
        <dbReference type="WBParaSite" id="nRc.2.0.1.t45600-RA"/>
    </source>
</evidence>
<accession>A0A915L780</accession>